<feature type="region of interest" description="Disordered" evidence="1">
    <location>
        <begin position="205"/>
        <end position="250"/>
    </location>
</feature>
<protein>
    <submittedName>
        <fullName evidence="2">DUF4290 domain-containing protein</fullName>
    </submittedName>
</protein>
<name>A0A401UDS6_9BACT</name>
<organism evidence="2 3">
    <name type="scientific">Chryseotalea sanaruensis</name>
    <dbReference type="NCBI Taxonomy" id="2482724"/>
    <lineage>
        <taxon>Bacteria</taxon>
        <taxon>Pseudomonadati</taxon>
        <taxon>Bacteroidota</taxon>
        <taxon>Cytophagia</taxon>
        <taxon>Cytophagales</taxon>
        <taxon>Chryseotaleaceae</taxon>
        <taxon>Chryseotalea</taxon>
    </lineage>
</organism>
<dbReference type="Pfam" id="PF14123">
    <property type="entry name" value="DUF4290"/>
    <property type="match status" value="1"/>
</dbReference>
<comment type="caution">
    <text evidence="2">The sequence shown here is derived from an EMBL/GenBank/DDBJ whole genome shotgun (WGS) entry which is preliminary data.</text>
</comment>
<dbReference type="EMBL" id="BHXQ01000006">
    <property type="protein sequence ID" value="GCC53049.1"/>
    <property type="molecule type" value="Genomic_DNA"/>
</dbReference>
<keyword evidence="3" id="KW-1185">Reference proteome</keyword>
<sequence length="250" mass="29356">MIPNGQYKTYEMKHMIGEYNTSRPDIILKEYGRNVQKLVEYIRSLPDIEKRTELAATLIELIKQLNPTIKEQGEDPQRMWDDLYIMADFNLDLNNPYPVPKPEILQRKPNKVEYPQSRIKFKHYGKNIELLVQEALKKTDPEERQDAIIYLGKLMKTFFANWNKENLDDSVILRDLQLLSNGALNVNIEQIREDNMFEKLYRERKTPRPHGNGNHGNVSGGSHQGGGKRHPGNRPFNKNKNKFRRRDNNI</sequence>
<dbReference type="InterPro" id="IPR025632">
    <property type="entry name" value="DUF4290"/>
</dbReference>
<dbReference type="Proteomes" id="UP000288227">
    <property type="component" value="Unassembled WGS sequence"/>
</dbReference>
<evidence type="ECO:0000313" key="2">
    <source>
        <dbReference type="EMBL" id="GCC53049.1"/>
    </source>
</evidence>
<dbReference type="AlphaFoldDB" id="A0A401UDS6"/>
<gene>
    <name evidence="2" type="ORF">SanaruYs_32900</name>
</gene>
<evidence type="ECO:0000256" key="1">
    <source>
        <dbReference type="SAM" id="MobiDB-lite"/>
    </source>
</evidence>
<feature type="compositionally biased region" description="Basic residues" evidence="1">
    <location>
        <begin position="226"/>
        <end position="250"/>
    </location>
</feature>
<evidence type="ECO:0000313" key="3">
    <source>
        <dbReference type="Proteomes" id="UP000288227"/>
    </source>
</evidence>
<proteinExistence type="predicted"/>
<accession>A0A401UDS6</accession>
<reference evidence="2 3" key="1">
    <citation type="submission" date="2018-11" db="EMBL/GenBank/DDBJ databases">
        <title>Chryseotalea sanarue gen. nov., sp., nov., a member of the family Cytophagaceae, isolated from a brackish lake in Hamamatsu Japan.</title>
        <authorList>
            <person name="Maejima Y."/>
            <person name="Iino T."/>
            <person name="Muraguchi Y."/>
            <person name="Fukuda K."/>
            <person name="Ohkuma M."/>
            <person name="Moriuchi R."/>
            <person name="Dohra H."/>
            <person name="Kimbara K."/>
            <person name="Shintani M."/>
        </authorList>
    </citation>
    <scope>NUCLEOTIDE SEQUENCE [LARGE SCALE GENOMIC DNA]</scope>
    <source>
        <strain evidence="2 3">Ys</strain>
    </source>
</reference>